<dbReference type="PANTHER" id="PTHR44144">
    <property type="entry name" value="DNAJ HOMOLOG SUBFAMILY C MEMBER 9"/>
    <property type="match status" value="1"/>
</dbReference>
<dbReference type="GeneID" id="10506653"/>
<dbReference type="InterPro" id="IPR001623">
    <property type="entry name" value="DnaJ_domain"/>
</dbReference>
<dbReference type="InParanoid" id="F1A429"/>
<name>F1A429_DICPU</name>
<dbReference type="GO" id="GO:0005737">
    <property type="term" value="C:cytoplasm"/>
    <property type="evidence" value="ECO:0000318"/>
    <property type="project" value="GO_Central"/>
</dbReference>
<feature type="compositionally biased region" description="Acidic residues" evidence="1">
    <location>
        <begin position="220"/>
        <end position="273"/>
    </location>
</feature>
<dbReference type="FunCoup" id="F1A429">
    <property type="interactions" value="902"/>
</dbReference>
<evidence type="ECO:0000313" key="3">
    <source>
        <dbReference type="EMBL" id="EGC29049.1"/>
    </source>
</evidence>
<dbReference type="KEGG" id="dpp:DICPUDRAFT_93219"/>
<dbReference type="PROSITE" id="PS50076">
    <property type="entry name" value="DNAJ_2"/>
    <property type="match status" value="1"/>
</dbReference>
<feature type="compositionally biased region" description="Basic residues" evidence="1">
    <location>
        <begin position="277"/>
        <end position="292"/>
    </location>
</feature>
<dbReference type="Pfam" id="PF00226">
    <property type="entry name" value="DnaJ"/>
    <property type="match status" value="1"/>
</dbReference>
<gene>
    <name evidence="3" type="ORF">DICPUDRAFT_93219</name>
</gene>
<dbReference type="InterPro" id="IPR036869">
    <property type="entry name" value="J_dom_sf"/>
</dbReference>
<sequence>MSLKNKKQTNNKEKQPIKNIAGDERSFYEILGVSKTASDAEIKKAYYKLAREVHPDKNNGPDAKEEFQKLGRIYSILKEPSSRKFYDKHGDVEREGFGLSGQDLYEAWLQQYNIVRLSEEKIHEFFKQQEAQKKSSGKNVSKDEEDDLIEFYNKNKGDMKRIKEYVIGCETKKDIQRMCDHLKSLVNEGKLKSFPIFFKSGTFSPETSTTKGKKPTQVIEEPEEEEEEVEGEDIGDEEEEDEESFDDEDDEDDESYEDEDEEEDDEDMIDEDDYSKNKSKKTNSSANHKKVGKSPTSTKTKTSYFAKQLNKKKK</sequence>
<dbReference type="PANTHER" id="PTHR44144:SF1">
    <property type="entry name" value="DNAJ HOMOLOG SUBFAMILY C MEMBER 9"/>
    <property type="match status" value="1"/>
</dbReference>
<evidence type="ECO:0000259" key="2">
    <source>
        <dbReference type="PROSITE" id="PS50076"/>
    </source>
</evidence>
<dbReference type="eggNOG" id="KOG0719">
    <property type="taxonomic scope" value="Eukaryota"/>
</dbReference>
<dbReference type="RefSeq" id="XP_003294421.1">
    <property type="nucleotide sequence ID" value="XM_003294373.1"/>
</dbReference>
<dbReference type="EMBL" id="GL871494">
    <property type="protein sequence ID" value="EGC29049.1"/>
    <property type="molecule type" value="Genomic_DNA"/>
</dbReference>
<evidence type="ECO:0000313" key="4">
    <source>
        <dbReference type="Proteomes" id="UP000001064"/>
    </source>
</evidence>
<dbReference type="OrthoDB" id="445556at2759"/>
<dbReference type="VEuPathDB" id="AmoebaDB:DICPUDRAFT_93219"/>
<dbReference type="SUPFAM" id="SSF46565">
    <property type="entry name" value="Chaperone J-domain"/>
    <property type="match status" value="1"/>
</dbReference>
<evidence type="ECO:0000256" key="1">
    <source>
        <dbReference type="SAM" id="MobiDB-lite"/>
    </source>
</evidence>
<dbReference type="GO" id="GO:0005634">
    <property type="term" value="C:nucleus"/>
    <property type="evidence" value="ECO:0000318"/>
    <property type="project" value="GO_Central"/>
</dbReference>
<dbReference type="AlphaFoldDB" id="F1A429"/>
<proteinExistence type="predicted"/>
<dbReference type="Proteomes" id="UP000001064">
    <property type="component" value="Unassembled WGS sequence"/>
</dbReference>
<protein>
    <recommendedName>
        <fullName evidence="2">J domain-containing protein</fullName>
    </recommendedName>
</protein>
<dbReference type="GO" id="GO:0031072">
    <property type="term" value="F:heat shock protein binding"/>
    <property type="evidence" value="ECO:0000318"/>
    <property type="project" value="GO_Central"/>
</dbReference>
<dbReference type="PRINTS" id="PR00625">
    <property type="entry name" value="JDOMAIN"/>
</dbReference>
<dbReference type="Pfam" id="PF23302">
    <property type="entry name" value="HTH_DNAJC9"/>
    <property type="match status" value="1"/>
</dbReference>
<dbReference type="STRING" id="5786.F1A429"/>
<keyword evidence="4" id="KW-1185">Reference proteome</keyword>
<dbReference type="CDD" id="cd06257">
    <property type="entry name" value="DnaJ"/>
    <property type="match status" value="1"/>
</dbReference>
<feature type="compositionally biased region" description="Low complexity" evidence="1">
    <location>
        <begin position="293"/>
        <end position="303"/>
    </location>
</feature>
<dbReference type="Gene3D" id="1.10.287.110">
    <property type="entry name" value="DnaJ domain"/>
    <property type="match status" value="1"/>
</dbReference>
<dbReference type="OMA" id="CETKKDI"/>
<feature type="domain" description="J" evidence="2">
    <location>
        <begin position="26"/>
        <end position="90"/>
    </location>
</feature>
<reference evidence="4" key="1">
    <citation type="journal article" date="2011" name="Genome Biol.">
        <title>Comparative genomics of the social amoebae Dictyostelium discoideum and Dictyostelium purpureum.</title>
        <authorList>
            <consortium name="US DOE Joint Genome Institute (JGI-PGF)"/>
            <person name="Sucgang R."/>
            <person name="Kuo A."/>
            <person name="Tian X."/>
            <person name="Salerno W."/>
            <person name="Parikh A."/>
            <person name="Feasley C.L."/>
            <person name="Dalin E."/>
            <person name="Tu H."/>
            <person name="Huang E."/>
            <person name="Barry K."/>
            <person name="Lindquist E."/>
            <person name="Shapiro H."/>
            <person name="Bruce D."/>
            <person name="Schmutz J."/>
            <person name="Salamov A."/>
            <person name="Fey P."/>
            <person name="Gaudet P."/>
            <person name="Anjard C."/>
            <person name="Babu M.M."/>
            <person name="Basu S."/>
            <person name="Bushmanova Y."/>
            <person name="van der Wel H."/>
            <person name="Katoh-Kurasawa M."/>
            <person name="Dinh C."/>
            <person name="Coutinho P.M."/>
            <person name="Saito T."/>
            <person name="Elias M."/>
            <person name="Schaap P."/>
            <person name="Kay R.R."/>
            <person name="Henrissat B."/>
            <person name="Eichinger L."/>
            <person name="Rivero F."/>
            <person name="Putnam N.H."/>
            <person name="West C.M."/>
            <person name="Loomis W.F."/>
            <person name="Chisholm R.L."/>
            <person name="Shaulsky G."/>
            <person name="Strassmann J.E."/>
            <person name="Queller D.C."/>
            <person name="Kuspa A."/>
            <person name="Grigoriev I.V."/>
        </authorList>
    </citation>
    <scope>NUCLEOTIDE SEQUENCE [LARGE SCALE GENOMIC DNA]</scope>
    <source>
        <strain evidence="4">QSDP1</strain>
    </source>
</reference>
<accession>F1A429</accession>
<dbReference type="InterPro" id="IPR056453">
    <property type="entry name" value="HTH_DNAJC9"/>
</dbReference>
<feature type="region of interest" description="Disordered" evidence="1">
    <location>
        <begin position="204"/>
        <end position="314"/>
    </location>
</feature>
<organism evidence="3 4">
    <name type="scientific">Dictyostelium purpureum</name>
    <name type="common">Slime mold</name>
    <dbReference type="NCBI Taxonomy" id="5786"/>
    <lineage>
        <taxon>Eukaryota</taxon>
        <taxon>Amoebozoa</taxon>
        <taxon>Evosea</taxon>
        <taxon>Eumycetozoa</taxon>
        <taxon>Dictyostelia</taxon>
        <taxon>Dictyosteliales</taxon>
        <taxon>Dictyosteliaceae</taxon>
        <taxon>Dictyostelium</taxon>
    </lineage>
</organism>
<dbReference type="InterPro" id="IPR052594">
    <property type="entry name" value="J_domain-containing_protein"/>
</dbReference>
<dbReference type="SMART" id="SM00271">
    <property type="entry name" value="DnaJ"/>
    <property type="match status" value="1"/>
</dbReference>